<feature type="compositionally biased region" description="Pro residues" evidence="1">
    <location>
        <begin position="98"/>
        <end position="111"/>
    </location>
</feature>
<feature type="domain" description="Peptidoglycan binding-like" evidence="2">
    <location>
        <begin position="220"/>
        <end position="276"/>
    </location>
</feature>
<dbReference type="Pfam" id="PF01471">
    <property type="entry name" value="PG_binding_1"/>
    <property type="match status" value="1"/>
</dbReference>
<keyword evidence="4" id="KW-1185">Reference proteome</keyword>
<dbReference type="EMBL" id="QKYN01000136">
    <property type="protein sequence ID" value="RAG81834.1"/>
    <property type="molecule type" value="Genomic_DNA"/>
</dbReference>
<name>A0A2X0IA55_9ACTN</name>
<dbReference type="Proteomes" id="UP000248889">
    <property type="component" value="Unassembled WGS sequence"/>
</dbReference>
<feature type="region of interest" description="Disordered" evidence="1">
    <location>
        <begin position="1"/>
        <end position="119"/>
    </location>
</feature>
<evidence type="ECO:0000313" key="4">
    <source>
        <dbReference type="Proteomes" id="UP000248889"/>
    </source>
</evidence>
<dbReference type="InterPro" id="IPR036365">
    <property type="entry name" value="PGBD-like_sf"/>
</dbReference>
<evidence type="ECO:0000256" key="1">
    <source>
        <dbReference type="SAM" id="MobiDB-lite"/>
    </source>
</evidence>
<dbReference type="SUPFAM" id="SSF47090">
    <property type="entry name" value="PGBD-like"/>
    <property type="match status" value="1"/>
</dbReference>
<dbReference type="AlphaFoldDB" id="A0A2X0IA55"/>
<evidence type="ECO:0000259" key="2">
    <source>
        <dbReference type="Pfam" id="PF01471"/>
    </source>
</evidence>
<proteinExistence type="predicted"/>
<organism evidence="3 4">
    <name type="scientific">Streptacidiphilus pinicola</name>
    <dbReference type="NCBI Taxonomy" id="2219663"/>
    <lineage>
        <taxon>Bacteria</taxon>
        <taxon>Bacillati</taxon>
        <taxon>Actinomycetota</taxon>
        <taxon>Actinomycetes</taxon>
        <taxon>Kitasatosporales</taxon>
        <taxon>Streptomycetaceae</taxon>
        <taxon>Streptacidiphilus</taxon>
    </lineage>
</organism>
<reference evidence="3 4" key="1">
    <citation type="submission" date="2018-06" db="EMBL/GenBank/DDBJ databases">
        <title>Streptacidiphilus pinicola sp. nov., isolated from pine grove soil.</title>
        <authorList>
            <person name="Roh S.G."/>
            <person name="Park S."/>
            <person name="Kim M.-K."/>
            <person name="Yun B.-R."/>
            <person name="Park J."/>
            <person name="Kim M.J."/>
            <person name="Kim Y.S."/>
            <person name="Kim S.B."/>
        </authorList>
    </citation>
    <scope>NUCLEOTIDE SEQUENCE [LARGE SCALE GENOMIC DNA]</scope>
    <source>
        <strain evidence="3 4">MMS16-CNU450</strain>
    </source>
</reference>
<protein>
    <recommendedName>
        <fullName evidence="2">Peptidoglycan binding-like domain-containing protein</fullName>
    </recommendedName>
</protein>
<evidence type="ECO:0000313" key="3">
    <source>
        <dbReference type="EMBL" id="RAG81834.1"/>
    </source>
</evidence>
<comment type="caution">
    <text evidence="3">The sequence shown here is derived from an EMBL/GenBank/DDBJ whole genome shotgun (WGS) entry which is preliminary data.</text>
</comment>
<accession>A0A2X0IA55</accession>
<gene>
    <name evidence="3" type="ORF">DN069_30720</name>
</gene>
<feature type="compositionally biased region" description="Gly residues" evidence="1">
    <location>
        <begin position="8"/>
        <end position="18"/>
    </location>
</feature>
<feature type="region of interest" description="Disordered" evidence="1">
    <location>
        <begin position="143"/>
        <end position="224"/>
    </location>
</feature>
<dbReference type="InterPro" id="IPR002477">
    <property type="entry name" value="Peptidoglycan-bd-like"/>
</dbReference>
<feature type="compositionally biased region" description="Pro residues" evidence="1">
    <location>
        <begin position="80"/>
        <end position="89"/>
    </location>
</feature>
<dbReference type="InterPro" id="IPR036366">
    <property type="entry name" value="PGBDSf"/>
</dbReference>
<sequence length="292" mass="29260">MMAFPPGDGDGGAVGQGSGSDDETTVLPPLDGDPALVRPYVRAAEGDAPVPEDAPVGPRADSPSAPQVWAADVEHTTVLPPVPPGPGAPPRQTARPQGRPPTPREPQPGPSGPRRGKVLALTGGALALVLIGTGAALLTRPSTGAPAVQAAAPSVDAATASATPSLSTVASPSPSASHSHAPKQSPSPRHRPSPSASRSPSHSASPSSSPQSTSLSIGASGPAVTALQQDLRQLWIDRRQPSGTYDDRTAQDVSTFQSWYNVQGDPAGVYGPNSQAKMAQVLAGNGGNNGNG</sequence>
<feature type="compositionally biased region" description="Low complexity" evidence="1">
    <location>
        <begin position="143"/>
        <end position="212"/>
    </location>
</feature>
<dbReference type="Gene3D" id="1.10.101.10">
    <property type="entry name" value="PGBD-like superfamily/PGBD"/>
    <property type="match status" value="1"/>
</dbReference>